<dbReference type="EMBL" id="JACEIK010001028">
    <property type="protein sequence ID" value="MCD7465211.1"/>
    <property type="molecule type" value="Genomic_DNA"/>
</dbReference>
<reference evidence="1 2" key="1">
    <citation type="journal article" date="2021" name="BMC Genomics">
        <title>Datura genome reveals duplications of psychoactive alkaloid biosynthetic genes and high mutation rate following tissue culture.</title>
        <authorList>
            <person name="Rajewski A."/>
            <person name="Carter-House D."/>
            <person name="Stajich J."/>
            <person name="Litt A."/>
        </authorList>
    </citation>
    <scope>NUCLEOTIDE SEQUENCE [LARGE SCALE GENOMIC DNA]</scope>
    <source>
        <strain evidence="1">AR-01</strain>
    </source>
</reference>
<organism evidence="1 2">
    <name type="scientific">Datura stramonium</name>
    <name type="common">Jimsonweed</name>
    <name type="synonym">Common thornapple</name>
    <dbReference type="NCBI Taxonomy" id="4076"/>
    <lineage>
        <taxon>Eukaryota</taxon>
        <taxon>Viridiplantae</taxon>
        <taxon>Streptophyta</taxon>
        <taxon>Embryophyta</taxon>
        <taxon>Tracheophyta</taxon>
        <taxon>Spermatophyta</taxon>
        <taxon>Magnoliopsida</taxon>
        <taxon>eudicotyledons</taxon>
        <taxon>Gunneridae</taxon>
        <taxon>Pentapetalae</taxon>
        <taxon>asterids</taxon>
        <taxon>lamiids</taxon>
        <taxon>Solanales</taxon>
        <taxon>Solanaceae</taxon>
        <taxon>Solanoideae</taxon>
        <taxon>Datureae</taxon>
        <taxon>Datura</taxon>
    </lineage>
</organism>
<name>A0ABS8T2J7_DATST</name>
<sequence length="115" mass="12614">MGEDRGRQTSLVVLGLVAFCLLAGEFDRSRWLQGGSGQRGEEEKREEKSIRVRRECAMVVGLPVAERRKGDGEGERLWCGDSDCRKIGSVGGLWWRGEASGGKEATLGLMVMEKG</sequence>
<comment type="caution">
    <text evidence="1">The sequence shown here is derived from an EMBL/GenBank/DDBJ whole genome shotgun (WGS) entry which is preliminary data.</text>
</comment>
<gene>
    <name evidence="1" type="ORF">HAX54_000800</name>
</gene>
<dbReference type="Proteomes" id="UP000823775">
    <property type="component" value="Unassembled WGS sequence"/>
</dbReference>
<evidence type="ECO:0000313" key="2">
    <source>
        <dbReference type="Proteomes" id="UP000823775"/>
    </source>
</evidence>
<evidence type="ECO:0000313" key="1">
    <source>
        <dbReference type="EMBL" id="MCD7465211.1"/>
    </source>
</evidence>
<protein>
    <submittedName>
        <fullName evidence="1">Uncharacterized protein</fullName>
    </submittedName>
</protein>
<accession>A0ABS8T2J7</accession>
<keyword evidence="2" id="KW-1185">Reference proteome</keyword>
<proteinExistence type="predicted"/>